<dbReference type="Pfam" id="PF25000">
    <property type="entry name" value="DUF7779"/>
    <property type="match status" value="1"/>
</dbReference>
<comment type="caution">
    <text evidence="3">The sequence shown here is derived from an EMBL/GenBank/DDBJ whole genome shotgun (WGS) entry which is preliminary data.</text>
</comment>
<feature type="region of interest" description="Disordered" evidence="1">
    <location>
        <begin position="354"/>
        <end position="375"/>
    </location>
</feature>
<dbReference type="SUPFAM" id="SSF48452">
    <property type="entry name" value="TPR-like"/>
    <property type="match status" value="2"/>
</dbReference>
<accession>A0A9W9N524</accession>
<gene>
    <name evidence="3" type="ORF">N7449_000557</name>
</gene>
<dbReference type="InterPro" id="IPR056681">
    <property type="entry name" value="DUF7779"/>
</dbReference>
<dbReference type="Gene3D" id="1.25.40.10">
    <property type="entry name" value="Tetratricopeptide repeat domain"/>
    <property type="match status" value="2"/>
</dbReference>
<dbReference type="Pfam" id="PF13424">
    <property type="entry name" value="TPR_12"/>
    <property type="match status" value="1"/>
</dbReference>
<dbReference type="Gene3D" id="3.40.50.300">
    <property type="entry name" value="P-loop containing nucleotide triphosphate hydrolases"/>
    <property type="match status" value="1"/>
</dbReference>
<dbReference type="EMBL" id="JAPQKQ010000001">
    <property type="protein sequence ID" value="KAJ5213388.1"/>
    <property type="molecule type" value="Genomic_DNA"/>
</dbReference>
<protein>
    <recommendedName>
        <fullName evidence="2">DUF7779 domain-containing protein</fullName>
    </recommendedName>
</protein>
<dbReference type="AlphaFoldDB" id="A0A9W9N524"/>
<dbReference type="InterPro" id="IPR011990">
    <property type="entry name" value="TPR-like_helical_dom_sf"/>
</dbReference>
<dbReference type="SUPFAM" id="SSF52540">
    <property type="entry name" value="P-loop containing nucleoside triphosphate hydrolases"/>
    <property type="match status" value="1"/>
</dbReference>
<dbReference type="Pfam" id="PF13374">
    <property type="entry name" value="TPR_10"/>
    <property type="match status" value="4"/>
</dbReference>
<sequence>MGSKSFLGSNYGLQIGDNYGRIDANFHLPPERPETPPSPLQDVPFPRNADFVTRNTLLPWIHEKSSVPASRIALVGLGGVGKTQLAIEYCYQVLSQSPVTWIFWVHASNMVRFEEGFRAIADRVKIPGRQDPQANIFKLVEDWLRDKKRGKWLLIIDNFDDDGFLCKPPTTGTRSQFNLNMTKPLLEYLPRNTNGSIIFTSRSREIAAKMVDDKNLIEIKPMEMFEALELLQRKLEQLGGDQESRKLVKALEFMPLAIIQAARYIQNRSYSVSQYLEDFQESDREAIRLLKKEAGHVHRDWEANNSIMVTWQISFDYIRQTEPSAAELLSLMSFFDRQGIPEILIRPQPNVKCISRSNPRNDSSEGETSESDTGATFKDDIETLEDYSFISSSNDGLFTIHRLVQLSTRTWLRSHGKIHHWREKCISNLFREFPTGLYKDWAKCQFLIPHLRSVMSQRPKSPESLRQWATLLLKGAWYASQRGDIADVREMASKSRIERLALSGEEHEEFLDSTDMLATAYSLEGLWKEAEKLFLQVLETRKTKLGHDHPNTLRSMANLAVAYRNQGRWGEAKQIQLQVVETSKAKLGDDHSDTLRSMGNLAVTYRSQGQWKEATQLHTQVMKTYKTKLGDDHPDTLRSMANLASIHWSQGQAEEAEQLDIYVVEKSKTKLGDDHPDTLRCMGNLASTYSDQGRWEEAERLQIQVIKIRKTKLGEHHPDTLMGIANLASTYLDQGRWEEAEKLQI</sequence>
<name>A0A9W9N524_9EURO</name>
<dbReference type="OrthoDB" id="5986190at2759"/>
<reference evidence="3" key="1">
    <citation type="submission" date="2022-11" db="EMBL/GenBank/DDBJ databases">
        <authorList>
            <person name="Petersen C."/>
        </authorList>
    </citation>
    <scope>NUCLEOTIDE SEQUENCE</scope>
    <source>
        <strain evidence="3">IBT 20477</strain>
    </source>
</reference>
<dbReference type="InterPro" id="IPR053137">
    <property type="entry name" value="NLR-like"/>
</dbReference>
<dbReference type="PANTHER" id="PTHR46082">
    <property type="entry name" value="ATP/GTP-BINDING PROTEIN-RELATED"/>
    <property type="match status" value="1"/>
</dbReference>
<reference evidence="3" key="2">
    <citation type="journal article" date="2023" name="IMA Fungus">
        <title>Comparative genomic study of the Penicillium genus elucidates a diverse pangenome and 15 lateral gene transfer events.</title>
        <authorList>
            <person name="Petersen C."/>
            <person name="Sorensen T."/>
            <person name="Nielsen M.R."/>
            <person name="Sondergaard T.E."/>
            <person name="Sorensen J.L."/>
            <person name="Fitzpatrick D.A."/>
            <person name="Frisvad J.C."/>
            <person name="Nielsen K.L."/>
        </authorList>
    </citation>
    <scope>NUCLEOTIDE SEQUENCE</scope>
    <source>
        <strain evidence="3">IBT 20477</strain>
    </source>
</reference>
<evidence type="ECO:0000313" key="4">
    <source>
        <dbReference type="Proteomes" id="UP001150942"/>
    </source>
</evidence>
<dbReference type="InterPro" id="IPR027417">
    <property type="entry name" value="P-loop_NTPase"/>
</dbReference>
<organism evidence="3 4">
    <name type="scientific">Penicillium cf. viridicatum</name>
    <dbReference type="NCBI Taxonomy" id="2972119"/>
    <lineage>
        <taxon>Eukaryota</taxon>
        <taxon>Fungi</taxon>
        <taxon>Dikarya</taxon>
        <taxon>Ascomycota</taxon>
        <taxon>Pezizomycotina</taxon>
        <taxon>Eurotiomycetes</taxon>
        <taxon>Eurotiomycetidae</taxon>
        <taxon>Eurotiales</taxon>
        <taxon>Aspergillaceae</taxon>
        <taxon>Penicillium</taxon>
    </lineage>
</organism>
<keyword evidence="4" id="KW-1185">Reference proteome</keyword>
<proteinExistence type="predicted"/>
<dbReference type="PRINTS" id="PR00381">
    <property type="entry name" value="KINESINLIGHT"/>
</dbReference>
<feature type="domain" description="DUF7779" evidence="2">
    <location>
        <begin position="320"/>
        <end position="412"/>
    </location>
</feature>
<evidence type="ECO:0000259" key="2">
    <source>
        <dbReference type="Pfam" id="PF25000"/>
    </source>
</evidence>
<evidence type="ECO:0000313" key="3">
    <source>
        <dbReference type="EMBL" id="KAJ5213388.1"/>
    </source>
</evidence>
<dbReference type="Proteomes" id="UP001150942">
    <property type="component" value="Unassembled WGS sequence"/>
</dbReference>
<evidence type="ECO:0000256" key="1">
    <source>
        <dbReference type="SAM" id="MobiDB-lite"/>
    </source>
</evidence>
<dbReference type="PANTHER" id="PTHR46082:SF6">
    <property type="entry name" value="AAA+ ATPASE DOMAIN-CONTAINING PROTEIN-RELATED"/>
    <property type="match status" value="1"/>
</dbReference>